<dbReference type="EMBL" id="MTAB01000119">
    <property type="protein sequence ID" value="OSI13592.1"/>
    <property type="molecule type" value="Genomic_DNA"/>
</dbReference>
<evidence type="ECO:0000313" key="1">
    <source>
        <dbReference type="EMBL" id="OSI13592.1"/>
    </source>
</evidence>
<gene>
    <name evidence="1" type="ORF">BV912_13050</name>
</gene>
<comment type="caution">
    <text evidence="1">The sequence shown here is derived from an EMBL/GenBank/DDBJ whole genome shotgun (WGS) entry which is preliminary data.</text>
</comment>
<accession>A0A1X3D1F8</accession>
<evidence type="ECO:0000313" key="2">
    <source>
        <dbReference type="Proteomes" id="UP000193303"/>
    </source>
</evidence>
<dbReference type="AlphaFoldDB" id="A0A1X3D1F8"/>
<feature type="non-terminal residue" evidence="1">
    <location>
        <position position="1"/>
    </location>
</feature>
<sequence>IELNEESVEATGFDSVFELKKHVSRSCRIFNQNVYHRAMKIRSLKEIKCRCPDLLNDVDGEIGEKLSQAVKAKMVEPLTPEILSYEVKLKSGNLKNPFSQEATQQLIEYARKHGLIVEENSIQKSDAGE</sequence>
<organism evidence="1 2">
    <name type="scientific">Neisseria dumasiana</name>
    <dbReference type="NCBI Taxonomy" id="1931275"/>
    <lineage>
        <taxon>Bacteria</taxon>
        <taxon>Pseudomonadati</taxon>
        <taxon>Pseudomonadota</taxon>
        <taxon>Betaproteobacteria</taxon>
        <taxon>Neisseriales</taxon>
        <taxon>Neisseriaceae</taxon>
        <taxon>Neisseria</taxon>
    </lineage>
</organism>
<protein>
    <submittedName>
        <fullName evidence="1">Uncharacterized protein</fullName>
    </submittedName>
</protein>
<reference evidence="2" key="1">
    <citation type="submission" date="2017-01" db="EMBL/GenBank/DDBJ databases">
        <authorList>
            <person name="Mah S.A."/>
            <person name="Swanson W.J."/>
            <person name="Moy G.W."/>
            <person name="Vacquier V.D."/>
        </authorList>
    </citation>
    <scope>NUCLEOTIDE SEQUENCE [LARGE SCALE GENOMIC DNA]</scope>
    <source>
        <strain evidence="2">124861</strain>
    </source>
</reference>
<name>A0A1X3D1F8_9NEIS</name>
<dbReference type="Proteomes" id="UP000193303">
    <property type="component" value="Unassembled WGS sequence"/>
</dbReference>
<proteinExistence type="predicted"/>
<dbReference type="RefSeq" id="WP_180384190.1">
    <property type="nucleotide sequence ID" value="NZ_MTAB01000119.1"/>
</dbReference>